<comment type="catalytic activity">
    <reaction evidence="1 8">
        <text>a 1,2-diacyl-sn-glycero-3-phospho-(1D-myo-inositol-4,5-bisphosphate) + H2O = 1D-myo-inositol 1,4,5-trisphosphate + a 1,2-diacyl-sn-glycerol + H(+)</text>
        <dbReference type="Rhea" id="RHEA:33179"/>
        <dbReference type="ChEBI" id="CHEBI:15377"/>
        <dbReference type="ChEBI" id="CHEBI:15378"/>
        <dbReference type="ChEBI" id="CHEBI:17815"/>
        <dbReference type="ChEBI" id="CHEBI:58456"/>
        <dbReference type="ChEBI" id="CHEBI:203600"/>
        <dbReference type="EC" id="3.1.4.11"/>
    </reaction>
</comment>
<dbReference type="OMA" id="NCQLHVE"/>
<dbReference type="PROSITE" id="PS50007">
    <property type="entry name" value="PIPLC_X_DOMAIN"/>
    <property type="match status" value="1"/>
</dbReference>
<dbReference type="Pfam" id="PF00387">
    <property type="entry name" value="PI-PLC-Y"/>
    <property type="match status" value="1"/>
</dbReference>
<evidence type="ECO:0000256" key="4">
    <source>
        <dbReference type="ARBA" id="ARBA00022475"/>
    </source>
</evidence>
<dbReference type="Pfam" id="PF09279">
    <property type="entry name" value="EF-hand_like"/>
    <property type="match status" value="1"/>
</dbReference>
<evidence type="ECO:0000256" key="8">
    <source>
        <dbReference type="RuleBase" id="RU361133"/>
    </source>
</evidence>
<evidence type="ECO:0000313" key="12">
    <source>
        <dbReference type="EMBL" id="EFJ15754.1"/>
    </source>
</evidence>
<reference evidence="12 13" key="1">
    <citation type="journal article" date="2011" name="Science">
        <title>The Selaginella genome identifies genetic changes associated with the evolution of vascular plants.</title>
        <authorList>
            <person name="Banks J.A."/>
            <person name="Nishiyama T."/>
            <person name="Hasebe M."/>
            <person name="Bowman J.L."/>
            <person name="Gribskov M."/>
            <person name="dePamphilis C."/>
            <person name="Albert V.A."/>
            <person name="Aono N."/>
            <person name="Aoyama T."/>
            <person name="Ambrose B.A."/>
            <person name="Ashton N.W."/>
            <person name="Axtell M.J."/>
            <person name="Barker E."/>
            <person name="Barker M.S."/>
            <person name="Bennetzen J.L."/>
            <person name="Bonawitz N.D."/>
            <person name="Chapple C."/>
            <person name="Cheng C."/>
            <person name="Correa L.G."/>
            <person name="Dacre M."/>
            <person name="DeBarry J."/>
            <person name="Dreyer I."/>
            <person name="Elias M."/>
            <person name="Engstrom E.M."/>
            <person name="Estelle M."/>
            <person name="Feng L."/>
            <person name="Finet C."/>
            <person name="Floyd S.K."/>
            <person name="Frommer W.B."/>
            <person name="Fujita T."/>
            <person name="Gramzow L."/>
            <person name="Gutensohn M."/>
            <person name="Harholt J."/>
            <person name="Hattori M."/>
            <person name="Heyl A."/>
            <person name="Hirai T."/>
            <person name="Hiwatashi Y."/>
            <person name="Ishikawa M."/>
            <person name="Iwata M."/>
            <person name="Karol K.G."/>
            <person name="Koehler B."/>
            <person name="Kolukisaoglu U."/>
            <person name="Kubo M."/>
            <person name="Kurata T."/>
            <person name="Lalonde S."/>
            <person name="Li K."/>
            <person name="Li Y."/>
            <person name="Litt A."/>
            <person name="Lyons E."/>
            <person name="Manning G."/>
            <person name="Maruyama T."/>
            <person name="Michael T.P."/>
            <person name="Mikami K."/>
            <person name="Miyazaki S."/>
            <person name="Morinaga S."/>
            <person name="Murata T."/>
            <person name="Mueller-Roeber B."/>
            <person name="Nelson D.R."/>
            <person name="Obara M."/>
            <person name="Oguri Y."/>
            <person name="Olmstead R.G."/>
            <person name="Onodera N."/>
            <person name="Petersen B.L."/>
            <person name="Pils B."/>
            <person name="Prigge M."/>
            <person name="Rensing S.A."/>
            <person name="Riano-Pachon D.M."/>
            <person name="Roberts A.W."/>
            <person name="Sato Y."/>
            <person name="Scheller H.V."/>
            <person name="Schulz B."/>
            <person name="Schulz C."/>
            <person name="Shakirov E.V."/>
            <person name="Shibagaki N."/>
            <person name="Shinohara N."/>
            <person name="Shippen D.E."/>
            <person name="Soerensen I."/>
            <person name="Sotooka R."/>
            <person name="Sugimoto N."/>
            <person name="Sugita M."/>
            <person name="Sumikawa N."/>
            <person name="Tanurdzic M."/>
            <person name="Theissen G."/>
            <person name="Ulvskov P."/>
            <person name="Wakazuki S."/>
            <person name="Weng J.K."/>
            <person name="Willats W.W."/>
            <person name="Wipf D."/>
            <person name="Wolf P.G."/>
            <person name="Yang L."/>
            <person name="Zimmer A.D."/>
            <person name="Zhu Q."/>
            <person name="Mitros T."/>
            <person name="Hellsten U."/>
            <person name="Loque D."/>
            <person name="Otillar R."/>
            <person name="Salamov A."/>
            <person name="Schmutz J."/>
            <person name="Shapiro H."/>
            <person name="Lindquist E."/>
            <person name="Lucas S."/>
            <person name="Rokhsar D."/>
            <person name="Grigoriev I.V."/>
        </authorList>
    </citation>
    <scope>NUCLEOTIDE SEQUENCE [LARGE SCALE GENOMIC DNA]</scope>
</reference>
<keyword evidence="8" id="KW-0442">Lipid degradation</keyword>
<dbReference type="Pfam" id="PF00388">
    <property type="entry name" value="PI-PLC-X"/>
    <property type="match status" value="1"/>
</dbReference>
<comment type="subcellular location">
    <subcellularLocation>
        <location evidence="2">Cell membrane</location>
        <topology evidence="2">Peripheral membrane protein</topology>
    </subcellularLocation>
</comment>
<dbReference type="EC" id="3.1.4.11" evidence="3 8"/>
<dbReference type="KEGG" id="smo:SELMODRAFT_180165"/>
<dbReference type="InterPro" id="IPR011992">
    <property type="entry name" value="EF-hand-dom_pair"/>
</dbReference>
<dbReference type="InterPro" id="IPR001192">
    <property type="entry name" value="PI-PLC_fam"/>
</dbReference>
<feature type="domain" description="PI-PLC Y-box" evidence="11">
    <location>
        <begin position="362"/>
        <end position="446"/>
    </location>
</feature>
<evidence type="ECO:0000259" key="10">
    <source>
        <dbReference type="PROSITE" id="PS50004"/>
    </source>
</evidence>
<evidence type="ECO:0000256" key="6">
    <source>
        <dbReference type="ARBA" id="ARBA00023136"/>
    </source>
</evidence>
<dbReference type="Gene3D" id="2.60.40.150">
    <property type="entry name" value="C2 domain"/>
    <property type="match status" value="1"/>
</dbReference>
<dbReference type="PROSITE" id="PS50004">
    <property type="entry name" value="C2"/>
    <property type="match status" value="1"/>
</dbReference>
<dbReference type="PANTHER" id="PTHR10336">
    <property type="entry name" value="PHOSPHOINOSITIDE-SPECIFIC PHOSPHOLIPASE C FAMILY PROTEIN"/>
    <property type="match status" value="1"/>
</dbReference>
<accession>D8SJ83</accession>
<gene>
    <name evidence="12" type="ORF">SELMODRAFT_180165</name>
</gene>
<dbReference type="FunFam" id="2.60.40.150:FF:000060">
    <property type="entry name" value="Phosphoinositide phospholipase C"/>
    <property type="match status" value="1"/>
</dbReference>
<dbReference type="Pfam" id="PF00168">
    <property type="entry name" value="C2"/>
    <property type="match status" value="1"/>
</dbReference>
<dbReference type="GO" id="GO:0005886">
    <property type="term" value="C:plasma membrane"/>
    <property type="evidence" value="ECO:0007669"/>
    <property type="project" value="UniProtKB-SubCell"/>
</dbReference>
<dbReference type="GO" id="GO:0016042">
    <property type="term" value="P:lipid catabolic process"/>
    <property type="evidence" value="ECO:0007669"/>
    <property type="project" value="UniProtKB-KW"/>
</dbReference>
<evidence type="ECO:0000256" key="7">
    <source>
        <dbReference type="ARBA" id="ARBA00023224"/>
    </source>
</evidence>
<feature type="region of interest" description="Disordered" evidence="9">
    <location>
        <begin position="297"/>
        <end position="325"/>
    </location>
</feature>
<dbReference type="SMART" id="SM00149">
    <property type="entry name" value="PLCYc"/>
    <property type="match status" value="1"/>
</dbReference>
<dbReference type="PRINTS" id="PR00390">
    <property type="entry name" value="PHPHLIPASEC"/>
</dbReference>
<evidence type="ECO:0000256" key="2">
    <source>
        <dbReference type="ARBA" id="ARBA00004202"/>
    </source>
</evidence>
<name>D8SJ83_SELML</name>
<feature type="domain" description="C2" evidence="10">
    <location>
        <begin position="448"/>
        <end position="579"/>
    </location>
</feature>
<dbReference type="FunCoup" id="D8SJ83">
    <property type="interactions" value="1793"/>
</dbReference>
<dbReference type="InterPro" id="IPR001711">
    <property type="entry name" value="PLipase_C_Pinositol-sp_Y"/>
</dbReference>
<dbReference type="InterPro" id="IPR035892">
    <property type="entry name" value="C2_domain_sf"/>
</dbReference>
<dbReference type="SUPFAM" id="SSF49562">
    <property type="entry name" value="C2 domain (Calcium/lipid-binding domain, CaLB)"/>
    <property type="match status" value="1"/>
</dbReference>
<organism evidence="13">
    <name type="scientific">Selaginella moellendorffii</name>
    <name type="common">Spikemoss</name>
    <dbReference type="NCBI Taxonomy" id="88036"/>
    <lineage>
        <taxon>Eukaryota</taxon>
        <taxon>Viridiplantae</taxon>
        <taxon>Streptophyta</taxon>
        <taxon>Embryophyta</taxon>
        <taxon>Tracheophyta</taxon>
        <taxon>Lycopodiopsida</taxon>
        <taxon>Selaginellales</taxon>
        <taxon>Selaginellaceae</taxon>
        <taxon>Selaginella</taxon>
    </lineage>
</organism>
<dbReference type="eggNOG" id="KOG0169">
    <property type="taxonomic scope" value="Eukaryota"/>
</dbReference>
<evidence type="ECO:0000256" key="5">
    <source>
        <dbReference type="ARBA" id="ARBA00022801"/>
    </source>
</evidence>
<dbReference type="InParanoid" id="D8SJ83"/>
<dbReference type="HOGENOM" id="CLU_002738_3_2_1"/>
<keyword evidence="6" id="KW-0472">Membrane</keyword>
<keyword evidence="5 8" id="KW-0378">Hydrolase</keyword>
<dbReference type="SMART" id="SM00239">
    <property type="entry name" value="C2"/>
    <property type="match status" value="1"/>
</dbReference>
<dbReference type="InterPro" id="IPR017946">
    <property type="entry name" value="PLC-like_Pdiesterase_TIM-brl"/>
</dbReference>
<dbReference type="GO" id="GO:0048015">
    <property type="term" value="P:phosphatidylinositol-mediated signaling"/>
    <property type="evidence" value="ECO:0000318"/>
    <property type="project" value="GO_Central"/>
</dbReference>
<keyword evidence="13" id="KW-1185">Reference proteome</keyword>
<dbReference type="GO" id="GO:0051209">
    <property type="term" value="P:release of sequestered calcium ion into cytosol"/>
    <property type="evidence" value="ECO:0000318"/>
    <property type="project" value="GO_Central"/>
</dbReference>
<dbReference type="STRING" id="88036.D8SJ83"/>
<keyword evidence="8" id="KW-0443">Lipid metabolism</keyword>
<protein>
    <recommendedName>
        <fullName evidence="3 8">Phosphoinositide phospholipase C</fullName>
        <ecNumber evidence="3 8">3.1.4.11</ecNumber>
    </recommendedName>
</protein>
<dbReference type="Gene3D" id="1.10.238.10">
    <property type="entry name" value="EF-hand"/>
    <property type="match status" value="1"/>
</dbReference>
<evidence type="ECO:0000256" key="1">
    <source>
        <dbReference type="ARBA" id="ARBA00001195"/>
    </source>
</evidence>
<dbReference type="GO" id="GO:0004435">
    <property type="term" value="F:phosphatidylinositol-4,5-bisphosphate phospholipase C activity"/>
    <property type="evidence" value="ECO:0000318"/>
    <property type="project" value="GO_Central"/>
</dbReference>
<dbReference type="Gramene" id="EFJ15754">
    <property type="protein sequence ID" value="EFJ15754"/>
    <property type="gene ID" value="SELMODRAFT_180165"/>
</dbReference>
<evidence type="ECO:0000313" key="13">
    <source>
        <dbReference type="Proteomes" id="UP000001514"/>
    </source>
</evidence>
<dbReference type="Proteomes" id="UP000001514">
    <property type="component" value="Unassembled WGS sequence"/>
</dbReference>
<dbReference type="EMBL" id="GL377622">
    <property type="protein sequence ID" value="EFJ15754.1"/>
    <property type="molecule type" value="Genomic_DNA"/>
</dbReference>
<sequence>MSATEKPEKHKYKLCGCIGRSFRMTSLSAPKDVEDIFVKYAQNGIIGAAQLQQFLVEVQGEKDATLKQAEEIIAAQHRESHVIHVLHRQGFNLNTFLQYLLNPQLNPPINLSVSVHHDMTKPMSHYYICTGHNSYLTGNQLSSACSEVPIIKALQKGVRVIELDLWPNEDAEDKVNVLHGRTLTTPVDFEKCIVAIKEHAFEASEFPLVITLEDHLTPALQAKVAEIITRNLGDLLYLPDAQTTCIEFPSPASLKKRILISTKPPKEYLAAVEPPKDVIHPKDGAWGEDIPDYNEQVEEGAEKASPPAAPDADTNDSDDDDSIGKKTAPEYKRIITIRAGKPKGVPMKEAMAAKEDIVKRFSVSEPQLEKICKNHPLTVINFTSRNFLRVYPYGLRFNSSNYNPFVAWSHGAQMVAFNMQGYGRPLWIVHGFFKANGRCGYVKKPDMFLPNESGGPVYDPAKAASVRTRLKIKIFMGLGWLEKFGKRHFDNFSPPDFYARVGIAGVPADQKMRRTKAIEDDWHPKWDEEFEFKLTFPELAVLRLEVHEYDMSDKDDFGGQLCLPVSELKTGLRHVTLCDKRGDELSGVKLLLQITRNDSPV</sequence>
<dbReference type="Gene3D" id="3.20.20.190">
    <property type="entry name" value="Phosphatidylinositol (PI) phosphodiesterase"/>
    <property type="match status" value="1"/>
</dbReference>
<dbReference type="PANTHER" id="PTHR10336:SF204">
    <property type="entry name" value="PHOSPHOINOSITIDE PHOSPHOLIPASE C 4-RELATED"/>
    <property type="match status" value="1"/>
</dbReference>
<dbReference type="InterPro" id="IPR015359">
    <property type="entry name" value="PLC_EF-hand-like"/>
</dbReference>
<dbReference type="GO" id="GO:0006950">
    <property type="term" value="P:response to stress"/>
    <property type="evidence" value="ECO:0007669"/>
    <property type="project" value="UniProtKB-ARBA"/>
</dbReference>
<keyword evidence="7" id="KW-0807">Transducer</keyword>
<dbReference type="SMART" id="SM00148">
    <property type="entry name" value="PLCXc"/>
    <property type="match status" value="1"/>
</dbReference>
<dbReference type="InterPro" id="IPR000909">
    <property type="entry name" value="PLipase_C_PInositol-sp_X_dom"/>
</dbReference>
<evidence type="ECO:0000256" key="3">
    <source>
        <dbReference type="ARBA" id="ARBA00012368"/>
    </source>
</evidence>
<keyword evidence="4" id="KW-1003">Cell membrane</keyword>
<proteinExistence type="predicted"/>
<dbReference type="PROSITE" id="PS50008">
    <property type="entry name" value="PIPLC_Y_DOMAIN"/>
    <property type="match status" value="1"/>
</dbReference>
<evidence type="ECO:0000259" key="11">
    <source>
        <dbReference type="PROSITE" id="PS50008"/>
    </source>
</evidence>
<dbReference type="SUPFAM" id="SSF51695">
    <property type="entry name" value="PLC-like phosphodiesterases"/>
    <property type="match status" value="1"/>
</dbReference>
<evidence type="ECO:0000256" key="9">
    <source>
        <dbReference type="SAM" id="MobiDB-lite"/>
    </source>
</evidence>
<dbReference type="InterPro" id="IPR000008">
    <property type="entry name" value="C2_dom"/>
</dbReference>
<dbReference type="AlphaFoldDB" id="D8SJ83"/>
<dbReference type="SUPFAM" id="SSF47473">
    <property type="entry name" value="EF-hand"/>
    <property type="match status" value="1"/>
</dbReference>
<dbReference type="CDD" id="cd00275">
    <property type="entry name" value="C2_PLC_like"/>
    <property type="match status" value="1"/>
</dbReference>